<dbReference type="AlphaFoldDB" id="E0STD1"/>
<reference evidence="2 3" key="1">
    <citation type="journal article" date="2010" name="Stand. Genomic Sci.">
        <title>Complete genome sequence of Ignisphaera aggregans type strain (AQ1.S1).</title>
        <authorList>
            <person name="Goker M."/>
            <person name="Held B."/>
            <person name="Lapidus A."/>
            <person name="Nolan M."/>
            <person name="Spring S."/>
            <person name="Yasawong M."/>
            <person name="Lucas S."/>
            <person name="Glavina Del Rio T."/>
            <person name="Tice H."/>
            <person name="Cheng J.F."/>
            <person name="Goodwin L."/>
            <person name="Tapia R."/>
            <person name="Pitluck S."/>
            <person name="Liolios K."/>
            <person name="Ivanova N."/>
            <person name="Mavromatis K."/>
            <person name="Mikhailova N."/>
            <person name="Pati A."/>
            <person name="Chen A."/>
            <person name="Palaniappan K."/>
            <person name="Brambilla E."/>
            <person name="Land M."/>
            <person name="Hauser L."/>
            <person name="Chang Y.J."/>
            <person name="Jeffries C.D."/>
            <person name="Brettin T."/>
            <person name="Detter J.C."/>
            <person name="Han C."/>
            <person name="Rohde M."/>
            <person name="Sikorski J."/>
            <person name="Woyke T."/>
            <person name="Bristow J."/>
            <person name="Eisen J.A."/>
            <person name="Markowitz V."/>
            <person name="Hugenholtz P."/>
            <person name="Kyrpides N.C."/>
            <person name="Klenk H.P."/>
        </authorList>
    </citation>
    <scope>NUCLEOTIDE SEQUENCE [LARGE SCALE GENOMIC DNA]</scope>
    <source>
        <strain evidence="3">DSM 17230 / JCM 13409 / AQ1.S1</strain>
    </source>
</reference>
<dbReference type="BioCyc" id="IAGG583356:GHAH-774-MONOMER"/>
<feature type="domain" description="ATPase" evidence="1">
    <location>
        <begin position="15"/>
        <end position="226"/>
    </location>
</feature>
<dbReference type="Pfam" id="PF01637">
    <property type="entry name" value="ATPase_2"/>
    <property type="match status" value="1"/>
</dbReference>
<evidence type="ECO:0000313" key="2">
    <source>
        <dbReference type="EMBL" id="ADM27608.1"/>
    </source>
</evidence>
<organism evidence="2 3">
    <name type="scientific">Ignisphaera aggregans (strain DSM 17230 / JCM 13409 / AQ1.S1)</name>
    <dbReference type="NCBI Taxonomy" id="583356"/>
    <lineage>
        <taxon>Archaea</taxon>
        <taxon>Thermoproteota</taxon>
        <taxon>Thermoprotei</taxon>
        <taxon>Desulfurococcales</taxon>
        <taxon>Desulfurococcaceae</taxon>
        <taxon>Ignisphaera</taxon>
    </lineage>
</organism>
<sequence>MKRVRLSFADINIEFVDREIALRQIMELAERGTYPVYIVYGPEGCGKTAFFKQAKTILEEEFGYNIVYVNPLARRLEEVIGYSSSLKDIVVEILKVFSEPYSKIVDVAIGIVGEVLRRLKRTRLAILMDDIFQAVGLDKAEVYTKMLLNLIEYPPGEYERIVVLVSSSEGITRERIGRHRWATFRIMWNMSREGFKQLYEQIPGEKPQFEEIWRITGGNPAALEQLYRYSWRFDRTIDDIAMRKNLRIFISSLSSTELEILKDILREPDVIIERLRESETQKLRMKLIELNLIVELWDRDPWLWIDVPPPEKDSELGIGKHFAWQTPLHREAVRRALER</sequence>
<name>E0STD1_IGNAA</name>
<dbReference type="Proteomes" id="UP000001304">
    <property type="component" value="Chromosome"/>
</dbReference>
<gene>
    <name evidence="2" type="ordered locus">Igag_0781</name>
</gene>
<dbReference type="Gene3D" id="3.40.50.300">
    <property type="entry name" value="P-loop containing nucleotide triphosphate hydrolases"/>
    <property type="match status" value="1"/>
</dbReference>
<dbReference type="SUPFAM" id="SSF52540">
    <property type="entry name" value="P-loop containing nucleoside triphosphate hydrolases"/>
    <property type="match status" value="1"/>
</dbReference>
<proteinExistence type="predicted"/>
<dbReference type="InterPro" id="IPR011579">
    <property type="entry name" value="ATPase_dom"/>
</dbReference>
<keyword evidence="3" id="KW-1185">Reference proteome</keyword>
<accession>E0STD1</accession>
<dbReference type="InterPro" id="IPR027417">
    <property type="entry name" value="P-loop_NTPase"/>
</dbReference>
<dbReference type="GO" id="GO:0005524">
    <property type="term" value="F:ATP binding"/>
    <property type="evidence" value="ECO:0007669"/>
    <property type="project" value="InterPro"/>
</dbReference>
<dbReference type="EMBL" id="CP002098">
    <property type="protein sequence ID" value="ADM27608.1"/>
    <property type="molecule type" value="Genomic_DNA"/>
</dbReference>
<dbReference type="HOGENOM" id="CLU_070505_0_0_2"/>
<protein>
    <submittedName>
        <fullName evidence="2">ATPase</fullName>
    </submittedName>
</protein>
<dbReference type="KEGG" id="iag:Igag_0781"/>
<evidence type="ECO:0000259" key="1">
    <source>
        <dbReference type="Pfam" id="PF01637"/>
    </source>
</evidence>
<evidence type="ECO:0000313" key="3">
    <source>
        <dbReference type="Proteomes" id="UP000001304"/>
    </source>
</evidence>